<evidence type="ECO:0000313" key="10">
    <source>
        <dbReference type="Proteomes" id="UP000002282"/>
    </source>
</evidence>
<dbReference type="PANTHER" id="PTHR21461:SF83">
    <property type="entry name" value="GLYCOSYLTRANSFERASE FAMILY 92 PROTEIN"/>
    <property type="match status" value="1"/>
</dbReference>
<evidence type="ECO:0000256" key="4">
    <source>
        <dbReference type="ARBA" id="ARBA00022679"/>
    </source>
</evidence>
<dbReference type="KEGG" id="dya:Dyak_GE16183"/>
<reference evidence="9 10" key="2">
    <citation type="journal article" date="2007" name="PLoS Biol.">
        <title>Principles of genome evolution in the Drosophila melanogaster species group.</title>
        <authorList>
            <person name="Ranz J.M."/>
            <person name="Maurin D."/>
            <person name="Chan Y.S."/>
            <person name="von Grotthuss M."/>
            <person name="Hillier L.W."/>
            <person name="Roote J."/>
            <person name="Ashburner M."/>
            <person name="Bergman C.M."/>
        </authorList>
    </citation>
    <scope>NUCLEOTIDE SEQUENCE [LARGE SCALE GENOMIC DNA]</scope>
    <source>
        <strain evidence="10">Tai18E2 / Tucson 14021-0261.01</strain>
    </source>
</reference>
<comment type="similarity">
    <text evidence="2 8">Belongs to the glycosyltransferase 92 family.</text>
</comment>
<keyword evidence="7" id="KW-0472">Membrane</keyword>
<dbReference type="InterPro" id="IPR008166">
    <property type="entry name" value="Glyco_transf_92"/>
</dbReference>
<organism evidence="9 10">
    <name type="scientific">Drosophila yakuba</name>
    <name type="common">Fruit fly</name>
    <dbReference type="NCBI Taxonomy" id="7245"/>
    <lineage>
        <taxon>Eukaryota</taxon>
        <taxon>Metazoa</taxon>
        <taxon>Ecdysozoa</taxon>
        <taxon>Arthropoda</taxon>
        <taxon>Hexapoda</taxon>
        <taxon>Insecta</taxon>
        <taxon>Pterygota</taxon>
        <taxon>Neoptera</taxon>
        <taxon>Endopterygota</taxon>
        <taxon>Diptera</taxon>
        <taxon>Brachycera</taxon>
        <taxon>Muscomorpha</taxon>
        <taxon>Ephydroidea</taxon>
        <taxon>Drosophilidae</taxon>
        <taxon>Drosophila</taxon>
        <taxon>Sophophora</taxon>
    </lineage>
</organism>
<dbReference type="GO" id="GO:0005737">
    <property type="term" value="C:cytoplasm"/>
    <property type="evidence" value="ECO:0007669"/>
    <property type="project" value="TreeGrafter"/>
</dbReference>
<accession>B4Q200</accession>
<dbReference type="OrthoDB" id="2017643at2759"/>
<evidence type="ECO:0000256" key="5">
    <source>
        <dbReference type="ARBA" id="ARBA00022692"/>
    </source>
</evidence>
<dbReference type="eggNOG" id="KOG4735">
    <property type="taxonomic scope" value="Eukaryota"/>
</dbReference>
<dbReference type="AlphaFoldDB" id="B4Q200"/>
<evidence type="ECO:0000256" key="1">
    <source>
        <dbReference type="ARBA" id="ARBA00004167"/>
    </source>
</evidence>
<proteinExistence type="inferred from homology"/>
<protein>
    <recommendedName>
        <fullName evidence="8">Glycosyltransferase family 92 protein</fullName>
        <ecNumber evidence="8">2.4.1.-</ecNumber>
    </recommendedName>
</protein>
<evidence type="ECO:0000313" key="9">
    <source>
        <dbReference type="EMBL" id="EDX01521.2"/>
    </source>
</evidence>
<reference evidence="9 10" key="1">
    <citation type="journal article" date="2007" name="Nature">
        <title>Evolution of genes and genomes on the Drosophila phylogeny.</title>
        <authorList>
            <consortium name="Drosophila 12 Genomes Consortium"/>
            <person name="Clark A.G."/>
            <person name="Eisen M.B."/>
            <person name="Smith D.R."/>
            <person name="Bergman C.M."/>
            <person name="Oliver B."/>
            <person name="Markow T.A."/>
            <person name="Kaufman T.C."/>
            <person name="Kellis M."/>
            <person name="Gelbart W."/>
            <person name="Iyer V.N."/>
            <person name="Pollard D.A."/>
            <person name="Sackton T.B."/>
            <person name="Larracuente A.M."/>
            <person name="Singh N.D."/>
            <person name="Abad J.P."/>
            <person name="Abt D.N."/>
            <person name="Adryan B."/>
            <person name="Aguade M."/>
            <person name="Akashi H."/>
            <person name="Anderson W.W."/>
            <person name="Aquadro C.F."/>
            <person name="Ardell D.H."/>
            <person name="Arguello R."/>
            <person name="Artieri C.G."/>
            <person name="Barbash D.A."/>
            <person name="Barker D."/>
            <person name="Barsanti P."/>
            <person name="Batterham P."/>
            <person name="Batzoglou S."/>
            <person name="Begun D."/>
            <person name="Bhutkar A."/>
            <person name="Blanco E."/>
            <person name="Bosak S.A."/>
            <person name="Bradley R.K."/>
            <person name="Brand A.D."/>
            <person name="Brent M.R."/>
            <person name="Brooks A.N."/>
            <person name="Brown R.H."/>
            <person name="Butlin R.K."/>
            <person name="Caggese C."/>
            <person name="Calvi B.R."/>
            <person name="Bernardo de Carvalho A."/>
            <person name="Caspi A."/>
            <person name="Castrezana S."/>
            <person name="Celniker S.E."/>
            <person name="Chang J.L."/>
            <person name="Chapple C."/>
            <person name="Chatterji S."/>
            <person name="Chinwalla A."/>
            <person name="Civetta A."/>
            <person name="Clifton S.W."/>
            <person name="Comeron J.M."/>
            <person name="Costello J.C."/>
            <person name="Coyne J.A."/>
            <person name="Daub J."/>
            <person name="David R.G."/>
            <person name="Delcher A.L."/>
            <person name="Delehaunty K."/>
            <person name="Do C.B."/>
            <person name="Ebling H."/>
            <person name="Edwards K."/>
            <person name="Eickbush T."/>
            <person name="Evans J.D."/>
            <person name="Filipski A."/>
            <person name="Findeiss S."/>
            <person name="Freyhult E."/>
            <person name="Fulton L."/>
            <person name="Fulton R."/>
            <person name="Garcia A.C."/>
            <person name="Gardiner A."/>
            <person name="Garfield D.A."/>
            <person name="Garvin B.E."/>
            <person name="Gibson G."/>
            <person name="Gilbert D."/>
            <person name="Gnerre S."/>
            <person name="Godfrey J."/>
            <person name="Good R."/>
            <person name="Gotea V."/>
            <person name="Gravely B."/>
            <person name="Greenberg A.J."/>
            <person name="Griffiths-Jones S."/>
            <person name="Gross S."/>
            <person name="Guigo R."/>
            <person name="Gustafson E.A."/>
            <person name="Haerty W."/>
            <person name="Hahn M.W."/>
            <person name="Halligan D.L."/>
            <person name="Halpern A.L."/>
            <person name="Halter G.M."/>
            <person name="Han M.V."/>
            <person name="Heger A."/>
            <person name="Hillier L."/>
            <person name="Hinrichs A.S."/>
            <person name="Holmes I."/>
            <person name="Hoskins R.A."/>
            <person name="Hubisz M.J."/>
            <person name="Hultmark D."/>
            <person name="Huntley M.A."/>
            <person name="Jaffe D.B."/>
            <person name="Jagadeeshan S."/>
            <person name="Jeck W.R."/>
            <person name="Johnson J."/>
            <person name="Jones C.D."/>
            <person name="Jordan W.C."/>
            <person name="Karpen G.H."/>
            <person name="Kataoka E."/>
            <person name="Keightley P.D."/>
            <person name="Kheradpour P."/>
            <person name="Kirkness E.F."/>
            <person name="Koerich L.B."/>
            <person name="Kristiansen K."/>
            <person name="Kudrna D."/>
            <person name="Kulathinal R.J."/>
            <person name="Kumar S."/>
            <person name="Kwok R."/>
            <person name="Lander E."/>
            <person name="Langley C.H."/>
            <person name="Lapoint R."/>
            <person name="Lazzaro B.P."/>
            <person name="Lee S.J."/>
            <person name="Levesque L."/>
            <person name="Li R."/>
            <person name="Lin C.F."/>
            <person name="Lin M.F."/>
            <person name="Lindblad-Toh K."/>
            <person name="Llopart A."/>
            <person name="Long M."/>
            <person name="Low L."/>
            <person name="Lozovsky E."/>
            <person name="Lu J."/>
            <person name="Luo M."/>
            <person name="Machado C.A."/>
            <person name="Makalowski W."/>
            <person name="Marzo M."/>
            <person name="Matsuda M."/>
            <person name="Matzkin L."/>
            <person name="McAllister B."/>
            <person name="McBride C.S."/>
            <person name="McKernan B."/>
            <person name="McKernan K."/>
            <person name="Mendez-Lago M."/>
            <person name="Minx P."/>
            <person name="Mollenhauer M.U."/>
            <person name="Montooth K."/>
            <person name="Mount S.M."/>
            <person name="Mu X."/>
            <person name="Myers E."/>
            <person name="Negre B."/>
            <person name="Newfeld S."/>
            <person name="Nielsen R."/>
            <person name="Noor M.A."/>
            <person name="O'Grady P."/>
            <person name="Pachter L."/>
            <person name="Papaceit M."/>
            <person name="Parisi M.J."/>
            <person name="Parisi M."/>
            <person name="Parts L."/>
            <person name="Pedersen J.S."/>
            <person name="Pesole G."/>
            <person name="Phillippy A.M."/>
            <person name="Ponting C.P."/>
            <person name="Pop M."/>
            <person name="Porcelli D."/>
            <person name="Powell J.R."/>
            <person name="Prohaska S."/>
            <person name="Pruitt K."/>
            <person name="Puig M."/>
            <person name="Quesneville H."/>
            <person name="Ram K.R."/>
            <person name="Rand D."/>
            <person name="Rasmussen M.D."/>
            <person name="Reed L.K."/>
            <person name="Reenan R."/>
            <person name="Reily A."/>
            <person name="Remington K.A."/>
            <person name="Rieger T.T."/>
            <person name="Ritchie M.G."/>
            <person name="Robin C."/>
            <person name="Rogers Y.H."/>
            <person name="Rohde C."/>
            <person name="Rozas J."/>
            <person name="Rubenfield M.J."/>
            <person name="Ruiz A."/>
            <person name="Russo S."/>
            <person name="Salzberg S.L."/>
            <person name="Sanchez-Gracia A."/>
            <person name="Saranga D.J."/>
            <person name="Sato H."/>
            <person name="Schaeffer S.W."/>
            <person name="Schatz M.C."/>
            <person name="Schlenke T."/>
            <person name="Schwartz R."/>
            <person name="Segarra C."/>
            <person name="Singh R.S."/>
            <person name="Sirot L."/>
            <person name="Sirota M."/>
            <person name="Sisneros N.B."/>
            <person name="Smith C.D."/>
            <person name="Smith T.F."/>
            <person name="Spieth J."/>
            <person name="Stage D.E."/>
            <person name="Stark A."/>
            <person name="Stephan W."/>
            <person name="Strausberg R.L."/>
            <person name="Strempel S."/>
            <person name="Sturgill D."/>
            <person name="Sutton G."/>
            <person name="Sutton G.G."/>
            <person name="Tao W."/>
            <person name="Teichmann S."/>
            <person name="Tobari Y.N."/>
            <person name="Tomimura Y."/>
            <person name="Tsolas J.M."/>
            <person name="Valente V.L."/>
            <person name="Venter E."/>
            <person name="Venter J.C."/>
            <person name="Vicario S."/>
            <person name="Vieira F.G."/>
            <person name="Vilella A.J."/>
            <person name="Villasante A."/>
            <person name="Walenz B."/>
            <person name="Wang J."/>
            <person name="Wasserman M."/>
            <person name="Watts T."/>
            <person name="Wilson D."/>
            <person name="Wilson R.K."/>
            <person name="Wing R.A."/>
            <person name="Wolfner M.F."/>
            <person name="Wong A."/>
            <person name="Wong G.K."/>
            <person name="Wu C.I."/>
            <person name="Wu G."/>
            <person name="Yamamoto D."/>
            <person name="Yang H.P."/>
            <person name="Yang S.P."/>
            <person name="Yorke J.A."/>
            <person name="Yoshida K."/>
            <person name="Zdobnov E."/>
            <person name="Zhang P."/>
            <person name="Zhang Y."/>
            <person name="Zimin A.V."/>
            <person name="Baldwin J."/>
            <person name="Abdouelleil A."/>
            <person name="Abdulkadir J."/>
            <person name="Abebe A."/>
            <person name="Abera B."/>
            <person name="Abreu J."/>
            <person name="Acer S.C."/>
            <person name="Aftuck L."/>
            <person name="Alexander A."/>
            <person name="An P."/>
            <person name="Anderson E."/>
            <person name="Anderson S."/>
            <person name="Arachi H."/>
            <person name="Azer M."/>
            <person name="Bachantsang P."/>
            <person name="Barry A."/>
            <person name="Bayul T."/>
            <person name="Berlin A."/>
            <person name="Bessette D."/>
            <person name="Bloom T."/>
            <person name="Blye J."/>
            <person name="Boguslavskiy L."/>
            <person name="Bonnet C."/>
            <person name="Boukhgalter B."/>
            <person name="Bourzgui I."/>
            <person name="Brown A."/>
            <person name="Cahill P."/>
            <person name="Channer S."/>
            <person name="Cheshatsang Y."/>
            <person name="Chuda L."/>
            <person name="Citroen M."/>
            <person name="Collymore A."/>
            <person name="Cooke P."/>
            <person name="Costello M."/>
            <person name="D'Aco K."/>
            <person name="Daza R."/>
            <person name="De Haan G."/>
            <person name="DeGray S."/>
            <person name="DeMaso C."/>
            <person name="Dhargay N."/>
            <person name="Dooley K."/>
            <person name="Dooley E."/>
            <person name="Doricent M."/>
            <person name="Dorje P."/>
            <person name="Dorjee K."/>
            <person name="Dupes A."/>
            <person name="Elong R."/>
            <person name="Falk J."/>
            <person name="Farina A."/>
            <person name="Faro S."/>
            <person name="Ferguson D."/>
            <person name="Fisher S."/>
            <person name="Foley C.D."/>
            <person name="Franke A."/>
            <person name="Friedrich D."/>
            <person name="Gadbois L."/>
            <person name="Gearin G."/>
            <person name="Gearin C.R."/>
            <person name="Giannoukos G."/>
            <person name="Goode T."/>
            <person name="Graham J."/>
            <person name="Grandbois E."/>
            <person name="Grewal S."/>
            <person name="Gyaltsen K."/>
            <person name="Hafez N."/>
            <person name="Hagos B."/>
            <person name="Hall J."/>
            <person name="Henson C."/>
            <person name="Hollinger A."/>
            <person name="Honan T."/>
            <person name="Huard M.D."/>
            <person name="Hughes L."/>
            <person name="Hurhula B."/>
            <person name="Husby M.E."/>
            <person name="Kamat A."/>
            <person name="Kanga B."/>
            <person name="Kashin S."/>
            <person name="Khazanovich D."/>
            <person name="Kisner P."/>
            <person name="Lance K."/>
            <person name="Lara M."/>
            <person name="Lee W."/>
            <person name="Lennon N."/>
            <person name="Letendre F."/>
            <person name="LeVine R."/>
            <person name="Lipovsky A."/>
            <person name="Liu X."/>
            <person name="Liu J."/>
            <person name="Liu S."/>
            <person name="Lokyitsang T."/>
            <person name="Lokyitsang Y."/>
            <person name="Lubonja R."/>
            <person name="Lui A."/>
            <person name="MacDonald P."/>
            <person name="Magnisalis V."/>
            <person name="Maru K."/>
            <person name="Matthews C."/>
            <person name="McCusker W."/>
            <person name="McDonough S."/>
            <person name="Mehta T."/>
            <person name="Meldrim J."/>
            <person name="Meneus L."/>
            <person name="Mihai O."/>
            <person name="Mihalev A."/>
            <person name="Mihova T."/>
            <person name="Mittelman R."/>
            <person name="Mlenga V."/>
            <person name="Montmayeur A."/>
            <person name="Mulrain L."/>
            <person name="Navidi A."/>
            <person name="Naylor J."/>
            <person name="Negash T."/>
            <person name="Nguyen T."/>
            <person name="Nguyen N."/>
            <person name="Nicol R."/>
            <person name="Norbu C."/>
            <person name="Norbu N."/>
            <person name="Novod N."/>
            <person name="O'Neill B."/>
            <person name="Osman S."/>
            <person name="Markiewicz E."/>
            <person name="Oyono O.L."/>
            <person name="Patti C."/>
            <person name="Phunkhang P."/>
            <person name="Pierre F."/>
            <person name="Priest M."/>
            <person name="Raghuraman S."/>
            <person name="Rege F."/>
            <person name="Reyes R."/>
            <person name="Rise C."/>
            <person name="Rogov P."/>
            <person name="Ross K."/>
            <person name="Ryan E."/>
            <person name="Settipalli S."/>
            <person name="Shea T."/>
            <person name="Sherpa N."/>
            <person name="Shi L."/>
            <person name="Shih D."/>
            <person name="Sparrow T."/>
            <person name="Spaulding J."/>
            <person name="Stalker J."/>
            <person name="Stange-Thomann N."/>
            <person name="Stavropoulos S."/>
            <person name="Stone C."/>
            <person name="Strader C."/>
            <person name="Tesfaye S."/>
            <person name="Thomson T."/>
            <person name="Thoulutsang Y."/>
            <person name="Thoulutsang D."/>
            <person name="Topham K."/>
            <person name="Topping I."/>
            <person name="Tsamla T."/>
            <person name="Vassiliev H."/>
            <person name="Vo A."/>
            <person name="Wangchuk T."/>
            <person name="Wangdi T."/>
            <person name="Weiand M."/>
            <person name="Wilkinson J."/>
            <person name="Wilson A."/>
            <person name="Yadav S."/>
            <person name="Young G."/>
            <person name="Yu Q."/>
            <person name="Zembek L."/>
            <person name="Zhong D."/>
            <person name="Zimmer A."/>
            <person name="Zwirko Z."/>
            <person name="Jaffe D.B."/>
            <person name="Alvarez P."/>
            <person name="Brockman W."/>
            <person name="Butler J."/>
            <person name="Chin C."/>
            <person name="Gnerre S."/>
            <person name="Grabherr M."/>
            <person name="Kleber M."/>
            <person name="Mauceli E."/>
            <person name="MacCallum I."/>
        </authorList>
    </citation>
    <scope>NUCLEOTIDE SEQUENCE [LARGE SCALE GENOMIC DNA]</scope>
    <source>
        <strain evidence="10">Tai18E2 / Tucson 14021-0261.01</strain>
    </source>
</reference>
<dbReference type="GO" id="GO:0016757">
    <property type="term" value="F:glycosyltransferase activity"/>
    <property type="evidence" value="ECO:0007669"/>
    <property type="project" value="UniProtKB-UniRule"/>
</dbReference>
<dbReference type="Proteomes" id="UP000002282">
    <property type="component" value="Chromosome X"/>
</dbReference>
<evidence type="ECO:0000256" key="3">
    <source>
        <dbReference type="ARBA" id="ARBA00022676"/>
    </source>
</evidence>
<gene>
    <name evidence="9" type="primary">Dyak\GE16183</name>
    <name evidence="9" type="synonym">dyak_GLEANR_17629</name>
    <name evidence="9" type="synonym">GE16183</name>
    <name evidence="9" type="ORF">Dyak_GE16183</name>
</gene>
<keyword evidence="6" id="KW-1133">Transmembrane helix</keyword>
<keyword evidence="5" id="KW-0812">Transmembrane</keyword>
<comment type="subcellular location">
    <subcellularLocation>
        <location evidence="1">Membrane</location>
        <topology evidence="1">Single-pass membrane protein</topology>
    </subcellularLocation>
</comment>
<evidence type="ECO:0000256" key="6">
    <source>
        <dbReference type="ARBA" id="ARBA00022989"/>
    </source>
</evidence>
<sequence>MVYHQVRAFRTPLLCLLAFIVLYLLHQFMAKLQGLHEAQGTPLPKNGKCFVLHHGERDSKRWESSGSQQEAHQANLEDLLRGKEEEHWMGQPTADQCAPYPRYEDIEFPNPHFQLTRHGNLSYYLYGAHYDRRPRIPEMVILGMVTTCGGPYPPAYLQMWYDGETHAETVPVYQSKFGWYKEWGNLEGVAYPTVLTFQLKTQRVPQLVSLVFDPCAVPSNAFQVTPPPSEEPPKPQRPKRIGVCVKYLNFPDIDMSDRFVEWLELMRLLGASKVTAFDIGHLMANTRRTLDHYMRPEDGFLELRPFRFPNEIDEHVDFRKMVSEVLLYTDCLYRSLYDFDFVAVVDVDEVIMPLGEHHSWQDLLGYLQSRDVNSTARSSYCFRNVYYSQHLSVEESIPEQFFMLRHVNRQAEHSDPNYSVKCLHDTSYITVMHNHFPLQWMDAERPYDVSTDLGQMQHYRDTENLNLKMDPPPVRDDNIQRFQHQLIHNARKVHRQLAQSRAAY</sequence>
<evidence type="ECO:0000256" key="2">
    <source>
        <dbReference type="ARBA" id="ARBA00007647"/>
    </source>
</evidence>
<evidence type="ECO:0000256" key="8">
    <source>
        <dbReference type="RuleBase" id="RU366017"/>
    </source>
</evidence>
<dbReference type="HOGENOM" id="CLU_028069_0_0_1"/>
<dbReference type="PANTHER" id="PTHR21461">
    <property type="entry name" value="GLYCOSYLTRANSFERASE FAMILY 92 PROTEIN"/>
    <property type="match status" value="1"/>
</dbReference>
<name>B4Q200_DROYA</name>
<evidence type="ECO:0000256" key="7">
    <source>
        <dbReference type="ARBA" id="ARBA00023136"/>
    </source>
</evidence>
<dbReference type="EC" id="2.4.1.-" evidence="8"/>
<keyword evidence="10" id="KW-1185">Reference proteome</keyword>
<keyword evidence="3 8" id="KW-0328">Glycosyltransferase</keyword>
<dbReference type="EMBL" id="CM000162">
    <property type="protein sequence ID" value="EDX01521.2"/>
    <property type="molecule type" value="Genomic_DNA"/>
</dbReference>
<dbReference type="GO" id="GO:0016020">
    <property type="term" value="C:membrane"/>
    <property type="evidence" value="ECO:0007669"/>
    <property type="project" value="UniProtKB-SubCell"/>
</dbReference>
<dbReference type="Pfam" id="PF01697">
    <property type="entry name" value="Glyco_transf_92"/>
    <property type="match status" value="1"/>
</dbReference>
<keyword evidence="4 8" id="KW-0808">Transferase</keyword>